<gene>
    <name evidence="5" type="ORF">LMG28138_00253</name>
</gene>
<dbReference type="PANTHER" id="PTHR48105">
    <property type="entry name" value="THIOREDOXIN REDUCTASE 1-RELATED-RELATED"/>
    <property type="match status" value="1"/>
</dbReference>
<dbReference type="Gene3D" id="3.50.50.60">
    <property type="entry name" value="FAD/NAD(P)-binding domain"/>
    <property type="match status" value="2"/>
</dbReference>
<dbReference type="InterPro" id="IPR000595">
    <property type="entry name" value="cNMP-bd_dom"/>
</dbReference>
<keyword evidence="6" id="KW-1185">Reference proteome</keyword>
<evidence type="ECO:0000313" key="6">
    <source>
        <dbReference type="Proteomes" id="UP000494115"/>
    </source>
</evidence>
<evidence type="ECO:0000259" key="4">
    <source>
        <dbReference type="PROSITE" id="PS50042"/>
    </source>
</evidence>
<feature type="domain" description="Cyclic nucleotide-binding" evidence="4">
    <location>
        <begin position="53"/>
        <end position="173"/>
    </location>
</feature>
<protein>
    <submittedName>
        <fullName evidence="5">Ferredoxin--NADP reductase</fullName>
        <ecNumber evidence="5">1.18.1.2</ecNumber>
    </submittedName>
</protein>
<sequence length="605" mass="64302">MTSTPDEFPVAPLAPLTGTDDSAPGATSEPAPPPLDAPVEAPFSSLQSRLHQMFPQLSDAEIERMRPFGEPRHAEAGEVLVHMGQPSIGMWVILSGVMQIVRRDGMGHRKMFTEAHPRYFVAEVASISGGPTLVDGIALTPMELLLITCERLRALLIADAELSEKIMRALILRRVSLIQEGSGGPVLVGTGSEPGLLALQGFLTRNNHPHTVVDAKTDPEAAAIVERVAAKPEEFPLVICMDGTILRNPDEGQLATCLGLLPEFDELAVYDLVIAGAGPAGLAAAVYAASEGLSVAVLDCRAPGGQAGASSRIENYLGFPTGISGHALAGRAFVQAQKFGAHIAIPAEIVALDCSCSAATHYQLGLTLKTGQRVNTRSLVVATGAVYRRPQVEKIEHFEGRGIYYWASPIEAKLCKHEEVVLIGGGNSAGQAAVFLASHVSHLHLFIRGTSLDASMSRYLIDRIASLRNVTLHTCTRLVGLDGDERGLSSIRYESTDQVGEQRMNIRHLFLFIGADPNTKWLRNCGVELDEHGFVVTGADARPYHEAPTLALETSVDGVFSIGDVRSGSIKRIASGVGEGAAVVAQIHGFLSKQGQVAPTAAQVV</sequence>
<accession>A0A6S7BYN2</accession>
<dbReference type="PRINTS" id="PR00368">
    <property type="entry name" value="FADPNR"/>
</dbReference>
<dbReference type="PROSITE" id="PS50042">
    <property type="entry name" value="CNMP_BINDING_3"/>
    <property type="match status" value="1"/>
</dbReference>
<dbReference type="CDD" id="cd00038">
    <property type="entry name" value="CAP_ED"/>
    <property type="match status" value="1"/>
</dbReference>
<evidence type="ECO:0000256" key="1">
    <source>
        <dbReference type="ARBA" id="ARBA00022630"/>
    </source>
</evidence>
<dbReference type="Gene3D" id="2.60.120.10">
    <property type="entry name" value="Jelly Rolls"/>
    <property type="match status" value="1"/>
</dbReference>
<dbReference type="InterPro" id="IPR023753">
    <property type="entry name" value="FAD/NAD-binding_dom"/>
</dbReference>
<dbReference type="SMART" id="SM00100">
    <property type="entry name" value="cNMP"/>
    <property type="match status" value="1"/>
</dbReference>
<dbReference type="Pfam" id="PF07992">
    <property type="entry name" value="Pyr_redox_2"/>
    <property type="match status" value="1"/>
</dbReference>
<reference evidence="5 6" key="1">
    <citation type="submission" date="2020-04" db="EMBL/GenBank/DDBJ databases">
        <authorList>
            <person name="De Canck E."/>
        </authorList>
    </citation>
    <scope>NUCLEOTIDE SEQUENCE [LARGE SCALE GENOMIC DNA]</scope>
    <source>
        <strain evidence="5 6">LMG 28138</strain>
    </source>
</reference>
<dbReference type="PRINTS" id="PR00469">
    <property type="entry name" value="PNDRDTASEII"/>
</dbReference>
<dbReference type="InterPro" id="IPR036188">
    <property type="entry name" value="FAD/NAD-bd_sf"/>
</dbReference>
<dbReference type="InterPro" id="IPR014710">
    <property type="entry name" value="RmlC-like_jellyroll"/>
</dbReference>
<dbReference type="GO" id="GO:0004324">
    <property type="term" value="F:ferredoxin-NADP+ reductase activity"/>
    <property type="evidence" value="ECO:0007669"/>
    <property type="project" value="UniProtKB-EC"/>
</dbReference>
<dbReference type="Gene3D" id="3.40.30.10">
    <property type="entry name" value="Glutaredoxin"/>
    <property type="match status" value="1"/>
</dbReference>
<dbReference type="SUPFAM" id="SSF51905">
    <property type="entry name" value="FAD/NAD(P)-binding domain"/>
    <property type="match status" value="1"/>
</dbReference>
<organism evidence="5 6">
    <name type="scientific">Pararobbsia alpina</name>
    <dbReference type="NCBI Taxonomy" id="621374"/>
    <lineage>
        <taxon>Bacteria</taxon>
        <taxon>Pseudomonadati</taxon>
        <taxon>Pseudomonadota</taxon>
        <taxon>Betaproteobacteria</taxon>
        <taxon>Burkholderiales</taxon>
        <taxon>Burkholderiaceae</taxon>
        <taxon>Pararobbsia</taxon>
    </lineage>
</organism>
<proteinExistence type="predicted"/>
<dbReference type="RefSeq" id="WP_175102796.1">
    <property type="nucleotide sequence ID" value="NZ_CADIKM010000001.1"/>
</dbReference>
<name>A0A6S7BYN2_9BURK</name>
<dbReference type="Pfam" id="PF00027">
    <property type="entry name" value="cNMP_binding"/>
    <property type="match status" value="1"/>
</dbReference>
<evidence type="ECO:0000256" key="2">
    <source>
        <dbReference type="ARBA" id="ARBA00023002"/>
    </source>
</evidence>
<dbReference type="EC" id="1.18.1.2" evidence="5"/>
<evidence type="ECO:0000313" key="5">
    <source>
        <dbReference type="EMBL" id="CAB3776946.1"/>
    </source>
</evidence>
<keyword evidence="2 5" id="KW-0560">Oxidoreductase</keyword>
<dbReference type="InterPro" id="IPR050097">
    <property type="entry name" value="Ferredoxin-NADP_redctase_2"/>
</dbReference>
<keyword evidence="1" id="KW-0285">Flavoprotein</keyword>
<evidence type="ECO:0000256" key="3">
    <source>
        <dbReference type="SAM" id="MobiDB-lite"/>
    </source>
</evidence>
<dbReference type="EMBL" id="CADIKM010000001">
    <property type="protein sequence ID" value="CAB3776946.1"/>
    <property type="molecule type" value="Genomic_DNA"/>
</dbReference>
<dbReference type="Proteomes" id="UP000494115">
    <property type="component" value="Unassembled WGS sequence"/>
</dbReference>
<dbReference type="SUPFAM" id="SSF51206">
    <property type="entry name" value="cAMP-binding domain-like"/>
    <property type="match status" value="1"/>
</dbReference>
<dbReference type="InterPro" id="IPR018490">
    <property type="entry name" value="cNMP-bd_dom_sf"/>
</dbReference>
<dbReference type="AlphaFoldDB" id="A0A6S7BYN2"/>
<feature type="region of interest" description="Disordered" evidence="3">
    <location>
        <begin position="1"/>
        <end position="41"/>
    </location>
</feature>